<dbReference type="RefSeq" id="WP_090699732.1">
    <property type="nucleotide sequence ID" value="NZ_FOSP01000014.1"/>
</dbReference>
<dbReference type="AlphaFoldDB" id="A0A1I4C4C2"/>
<name>A0A1I4C4C2_9PROT</name>
<organism evidence="1 2">
    <name type="scientific">Nitrosomonas aestuarii</name>
    <dbReference type="NCBI Taxonomy" id="52441"/>
    <lineage>
        <taxon>Bacteria</taxon>
        <taxon>Pseudomonadati</taxon>
        <taxon>Pseudomonadota</taxon>
        <taxon>Betaproteobacteria</taxon>
        <taxon>Nitrosomonadales</taxon>
        <taxon>Nitrosomonadaceae</taxon>
        <taxon>Nitrosomonas</taxon>
    </lineage>
</organism>
<proteinExistence type="predicted"/>
<evidence type="ECO:0000313" key="2">
    <source>
        <dbReference type="Proteomes" id="UP000199533"/>
    </source>
</evidence>
<accession>A0A1I4C4C2</accession>
<dbReference type="Proteomes" id="UP000199533">
    <property type="component" value="Unassembled WGS sequence"/>
</dbReference>
<keyword evidence="2" id="KW-1185">Reference proteome</keyword>
<reference evidence="2" key="1">
    <citation type="submission" date="2016-10" db="EMBL/GenBank/DDBJ databases">
        <authorList>
            <person name="Varghese N."/>
            <person name="Submissions S."/>
        </authorList>
    </citation>
    <scope>NUCLEOTIDE SEQUENCE [LARGE SCALE GENOMIC DNA]</scope>
    <source>
        <strain evidence="2">Nm69</strain>
    </source>
</reference>
<dbReference type="STRING" id="52441.SAMN05216302_101454"/>
<protein>
    <submittedName>
        <fullName evidence="1">Uncharacterized protein</fullName>
    </submittedName>
</protein>
<sequence>MSFFSVMMSAFFAPLAFILGFFFLYTLSPLLDPFVAACERLRALIESYIDKHCGLWGSGHDDKH</sequence>
<evidence type="ECO:0000313" key="1">
    <source>
        <dbReference type="EMBL" id="SFK74971.1"/>
    </source>
</evidence>
<dbReference type="EMBL" id="FOSP01000014">
    <property type="protein sequence ID" value="SFK74971.1"/>
    <property type="molecule type" value="Genomic_DNA"/>
</dbReference>
<gene>
    <name evidence="1" type="ORF">SAMN05216302_101454</name>
</gene>